<feature type="region of interest" description="Disordered" evidence="1">
    <location>
        <begin position="1"/>
        <end position="25"/>
    </location>
</feature>
<protein>
    <submittedName>
        <fullName evidence="2">Uncharacterized protein</fullName>
    </submittedName>
</protein>
<evidence type="ECO:0000313" key="3">
    <source>
        <dbReference type="Proteomes" id="UP000614350"/>
    </source>
</evidence>
<feature type="compositionally biased region" description="Basic residues" evidence="1">
    <location>
        <begin position="1"/>
        <end position="13"/>
    </location>
</feature>
<sequence length="81" mass="8588">MTKRGQKSINKKKKGEEVDTNEGIGCGGVVRTGDTLKDKQSFPKVAAETTVLSLTNTLTVFGSLYVTLLPNKQTGDMVGGV</sequence>
<gene>
    <name evidence="2" type="ORF">HZH66_009433</name>
</gene>
<name>A0A834JLT8_VESVU</name>
<comment type="caution">
    <text evidence="2">The sequence shown here is derived from an EMBL/GenBank/DDBJ whole genome shotgun (WGS) entry which is preliminary data.</text>
</comment>
<dbReference type="AlphaFoldDB" id="A0A834JLT8"/>
<proteinExistence type="predicted"/>
<organism evidence="2 3">
    <name type="scientific">Vespula vulgaris</name>
    <name type="common">Yellow jacket</name>
    <name type="synonym">Wasp</name>
    <dbReference type="NCBI Taxonomy" id="7454"/>
    <lineage>
        <taxon>Eukaryota</taxon>
        <taxon>Metazoa</taxon>
        <taxon>Ecdysozoa</taxon>
        <taxon>Arthropoda</taxon>
        <taxon>Hexapoda</taxon>
        <taxon>Insecta</taxon>
        <taxon>Pterygota</taxon>
        <taxon>Neoptera</taxon>
        <taxon>Endopterygota</taxon>
        <taxon>Hymenoptera</taxon>
        <taxon>Apocrita</taxon>
        <taxon>Aculeata</taxon>
        <taxon>Vespoidea</taxon>
        <taxon>Vespidae</taxon>
        <taxon>Vespinae</taxon>
        <taxon>Vespula</taxon>
    </lineage>
</organism>
<reference evidence="2" key="1">
    <citation type="journal article" date="2020" name="G3 (Bethesda)">
        <title>High-Quality Assemblies for Three Invasive Social Wasps from the &lt;i&gt;Vespula&lt;/i&gt; Genus.</title>
        <authorList>
            <person name="Harrop T.W.R."/>
            <person name="Guhlin J."/>
            <person name="McLaughlin G.M."/>
            <person name="Permina E."/>
            <person name="Stockwell P."/>
            <person name="Gilligan J."/>
            <person name="Le Lec M.F."/>
            <person name="Gruber M.A.M."/>
            <person name="Quinn O."/>
            <person name="Lovegrove M."/>
            <person name="Duncan E.J."/>
            <person name="Remnant E.J."/>
            <person name="Van Eeckhoven J."/>
            <person name="Graham B."/>
            <person name="Knapp R.A."/>
            <person name="Langford K.W."/>
            <person name="Kronenberg Z."/>
            <person name="Press M.O."/>
            <person name="Eacker S.M."/>
            <person name="Wilson-Rankin E.E."/>
            <person name="Purcell J."/>
            <person name="Lester P.J."/>
            <person name="Dearden P.K."/>
        </authorList>
    </citation>
    <scope>NUCLEOTIDE SEQUENCE</scope>
    <source>
        <strain evidence="2">Marl-1</strain>
    </source>
</reference>
<keyword evidence="3" id="KW-1185">Reference proteome</keyword>
<evidence type="ECO:0000256" key="1">
    <source>
        <dbReference type="SAM" id="MobiDB-lite"/>
    </source>
</evidence>
<dbReference type="EMBL" id="JACSEA010000010">
    <property type="protein sequence ID" value="KAF7390953.1"/>
    <property type="molecule type" value="Genomic_DNA"/>
</dbReference>
<evidence type="ECO:0000313" key="2">
    <source>
        <dbReference type="EMBL" id="KAF7390953.1"/>
    </source>
</evidence>
<accession>A0A834JLT8</accession>
<dbReference type="Proteomes" id="UP000614350">
    <property type="component" value="Unassembled WGS sequence"/>
</dbReference>